<proteinExistence type="predicted"/>
<organism evidence="1 2">
    <name type="scientific">Apium graveolens</name>
    <name type="common">Celery</name>
    <dbReference type="NCBI Taxonomy" id="4045"/>
    <lineage>
        <taxon>Eukaryota</taxon>
        <taxon>Viridiplantae</taxon>
        <taxon>Streptophyta</taxon>
        <taxon>Embryophyta</taxon>
        <taxon>Tracheophyta</taxon>
        <taxon>Spermatophyta</taxon>
        <taxon>Magnoliopsida</taxon>
        <taxon>eudicotyledons</taxon>
        <taxon>Gunneridae</taxon>
        <taxon>Pentapetalae</taxon>
        <taxon>asterids</taxon>
        <taxon>campanulids</taxon>
        <taxon>Apiales</taxon>
        <taxon>Apiaceae</taxon>
        <taxon>Apioideae</taxon>
        <taxon>apioid superclade</taxon>
        <taxon>Apieae</taxon>
        <taxon>Apium</taxon>
    </lineage>
</organism>
<name>A0A6L5BCN3_APIGR</name>
<dbReference type="Proteomes" id="UP000593563">
    <property type="component" value="Unassembled WGS sequence"/>
</dbReference>
<accession>A0A6L5BCN3</accession>
<comment type="caution">
    <text evidence="1">The sequence shown here is derived from an EMBL/GenBank/DDBJ whole genome shotgun (WGS) entry which is preliminary data.</text>
</comment>
<dbReference type="AlphaFoldDB" id="A0A6L5BCN3"/>
<gene>
    <name evidence="1" type="ORF">AG4045_008722</name>
</gene>
<sequence>MADGISPVIFVIWRNNSVSRKGKSPTAAGIWPEILAWKTVRALMRLIFGSQSTTYQSQQSVSGFHEAKW</sequence>
<evidence type="ECO:0000313" key="1">
    <source>
        <dbReference type="EMBL" id="KAF1002422.1"/>
    </source>
</evidence>
<evidence type="ECO:0000313" key="2">
    <source>
        <dbReference type="Proteomes" id="UP000593563"/>
    </source>
</evidence>
<dbReference type="EMBL" id="WRXP01001206">
    <property type="protein sequence ID" value="KAF1002422.1"/>
    <property type="molecule type" value="Genomic_DNA"/>
</dbReference>
<reference evidence="1" key="1">
    <citation type="submission" date="2020-01" db="EMBL/GenBank/DDBJ databases">
        <title>The Celery Genome Sequence Reveals Sequential Paleo-tetraploidization, Resistance Gene Elimination, Karyotype Evolution, and Functional Innovation in Apiales.</title>
        <authorList>
            <person name="Song X."/>
        </authorList>
    </citation>
    <scope>NUCLEOTIDE SEQUENCE</scope>
    <source>
        <tissue evidence="1">Leaf</tissue>
    </source>
</reference>
<protein>
    <submittedName>
        <fullName evidence="1">Uncharacterized protein</fullName>
    </submittedName>
</protein>
<keyword evidence="2" id="KW-1185">Reference proteome</keyword>